<dbReference type="EMBL" id="RAQH01000001">
    <property type="protein sequence ID" value="RKE90188.1"/>
    <property type="molecule type" value="Genomic_DNA"/>
</dbReference>
<dbReference type="Gene3D" id="3.10.129.10">
    <property type="entry name" value="Hotdog Thioesterase"/>
    <property type="match status" value="1"/>
</dbReference>
<dbReference type="AlphaFoldDB" id="A0A420DE34"/>
<dbReference type="PROSITE" id="PS51770">
    <property type="entry name" value="HOTDOG_ACOT"/>
    <property type="match status" value="1"/>
</dbReference>
<protein>
    <submittedName>
        <fullName evidence="5">Acyl-CoA hydrolase</fullName>
    </submittedName>
</protein>
<evidence type="ECO:0000256" key="3">
    <source>
        <dbReference type="PROSITE-ProRule" id="PRU01106"/>
    </source>
</evidence>
<comment type="similarity">
    <text evidence="1">Belongs to the acyl coenzyme A hydrolase family.</text>
</comment>
<dbReference type="GO" id="GO:0006637">
    <property type="term" value="P:acyl-CoA metabolic process"/>
    <property type="evidence" value="ECO:0007669"/>
    <property type="project" value="TreeGrafter"/>
</dbReference>
<dbReference type="RefSeq" id="WP_120212451.1">
    <property type="nucleotide sequence ID" value="NZ_BMCW01000001.1"/>
</dbReference>
<dbReference type="CDD" id="cd03442">
    <property type="entry name" value="BFIT_BACH"/>
    <property type="match status" value="1"/>
</dbReference>
<gene>
    <name evidence="5" type="ORF">BXY58_0782</name>
</gene>
<comment type="caution">
    <text evidence="5">The sequence shown here is derived from an EMBL/GenBank/DDBJ whole genome shotgun (WGS) entry which is preliminary data.</text>
</comment>
<evidence type="ECO:0000259" key="4">
    <source>
        <dbReference type="PROSITE" id="PS51770"/>
    </source>
</evidence>
<sequence length="175" mass="19694">MQKSKKPIDSLTVMTNIVLPNETNSLRNLFGGELLSRMDRAASISATRHCERRVVTASVNHVSFNHPIPEGGIVVLESKVSRAFSTSMEVYVDVWLDDPINQTKIHTNEGIYTFVAVDEFNRPIPIPTIEPETEDEVKRFDAALRRKELSLILSGRMKPTDSVELKKLFAGEIEI</sequence>
<dbReference type="OrthoDB" id="9791628at2"/>
<dbReference type="SUPFAM" id="SSF54637">
    <property type="entry name" value="Thioesterase/thiol ester dehydrase-isomerase"/>
    <property type="match status" value="1"/>
</dbReference>
<name>A0A420DE34_9FLAO</name>
<dbReference type="Proteomes" id="UP000285906">
    <property type="component" value="Unassembled WGS sequence"/>
</dbReference>
<dbReference type="PANTHER" id="PTHR11049">
    <property type="entry name" value="ACYL COENZYME A THIOESTER HYDROLASE"/>
    <property type="match status" value="1"/>
</dbReference>
<dbReference type="InterPro" id="IPR029069">
    <property type="entry name" value="HotDog_dom_sf"/>
</dbReference>
<evidence type="ECO:0000256" key="2">
    <source>
        <dbReference type="ARBA" id="ARBA00022801"/>
    </source>
</evidence>
<evidence type="ECO:0000313" key="5">
    <source>
        <dbReference type="EMBL" id="RKE90188.1"/>
    </source>
</evidence>
<keyword evidence="2 3" id="KW-0378">Hydrolase</keyword>
<proteinExistence type="inferred from homology"/>
<dbReference type="InterPro" id="IPR040170">
    <property type="entry name" value="Cytosol_ACT"/>
</dbReference>
<dbReference type="Pfam" id="PF03061">
    <property type="entry name" value="4HBT"/>
    <property type="match status" value="1"/>
</dbReference>
<evidence type="ECO:0000256" key="1">
    <source>
        <dbReference type="ARBA" id="ARBA00010458"/>
    </source>
</evidence>
<evidence type="ECO:0000313" key="6">
    <source>
        <dbReference type="Proteomes" id="UP000285906"/>
    </source>
</evidence>
<reference evidence="5 6" key="1">
    <citation type="submission" date="2018-09" db="EMBL/GenBank/DDBJ databases">
        <title>Genomic Encyclopedia of Archaeal and Bacterial Type Strains, Phase II (KMG-II): from individual species to whole genera.</title>
        <authorList>
            <person name="Goeker M."/>
        </authorList>
    </citation>
    <scope>NUCLEOTIDE SEQUENCE [LARGE SCALE GENOMIC DNA]</scope>
    <source>
        <strain evidence="5 6">DSM 27620</strain>
    </source>
</reference>
<dbReference type="InterPro" id="IPR006683">
    <property type="entry name" value="Thioestr_dom"/>
</dbReference>
<dbReference type="GO" id="GO:0005737">
    <property type="term" value="C:cytoplasm"/>
    <property type="evidence" value="ECO:0007669"/>
    <property type="project" value="TreeGrafter"/>
</dbReference>
<accession>A0A420DE34</accession>
<dbReference type="InterPro" id="IPR033120">
    <property type="entry name" value="HOTDOG_ACOT"/>
</dbReference>
<dbReference type="GO" id="GO:0052816">
    <property type="term" value="F:long-chain fatty acyl-CoA hydrolase activity"/>
    <property type="evidence" value="ECO:0007669"/>
    <property type="project" value="TreeGrafter"/>
</dbReference>
<feature type="domain" description="HotDog ACOT-type" evidence="4">
    <location>
        <begin position="8"/>
        <end position="120"/>
    </location>
</feature>
<organism evidence="5 6">
    <name type="scientific">Epilithonimonas arachidiradicis</name>
    <dbReference type="NCBI Taxonomy" id="1617282"/>
    <lineage>
        <taxon>Bacteria</taxon>
        <taxon>Pseudomonadati</taxon>
        <taxon>Bacteroidota</taxon>
        <taxon>Flavobacteriia</taxon>
        <taxon>Flavobacteriales</taxon>
        <taxon>Weeksellaceae</taxon>
        <taxon>Chryseobacterium group</taxon>
        <taxon>Epilithonimonas</taxon>
    </lineage>
</organism>